<evidence type="ECO:0000313" key="2">
    <source>
        <dbReference type="EMBL" id="KAK0741294.1"/>
    </source>
</evidence>
<feature type="region of interest" description="Disordered" evidence="1">
    <location>
        <begin position="162"/>
        <end position="239"/>
    </location>
</feature>
<dbReference type="PANTHER" id="PTHR28054:SF1">
    <property type="entry name" value="RNA POLYMERASE I-SPECIFIC TRANSCRIPTION INITIATION FACTOR RRN10"/>
    <property type="match status" value="1"/>
</dbReference>
<dbReference type="EMBL" id="JAUKUD010000006">
    <property type="protein sequence ID" value="KAK0741294.1"/>
    <property type="molecule type" value="Genomic_DNA"/>
</dbReference>
<dbReference type="AlphaFoldDB" id="A0AA40EKZ7"/>
<dbReference type="PANTHER" id="PTHR28054">
    <property type="entry name" value="RNA POLYMERASE I-SPECIFIC TRANSCRIPTION INITIATION FACTOR RRN10"/>
    <property type="match status" value="1"/>
</dbReference>
<evidence type="ECO:0000256" key="1">
    <source>
        <dbReference type="SAM" id="MobiDB-lite"/>
    </source>
</evidence>
<feature type="compositionally biased region" description="Basic and acidic residues" evidence="1">
    <location>
        <begin position="216"/>
        <end position="225"/>
    </location>
</feature>
<feature type="compositionally biased region" description="Basic and acidic residues" evidence="1">
    <location>
        <begin position="185"/>
        <end position="195"/>
    </location>
</feature>
<proteinExistence type="predicted"/>
<protein>
    <submittedName>
        <fullName evidence="2">Uncharacterized protein</fullName>
    </submittedName>
</protein>
<dbReference type="InterPro" id="IPR022793">
    <property type="entry name" value="Rrn10"/>
</dbReference>
<keyword evidence="3" id="KW-1185">Reference proteome</keyword>
<name>A0AA40EKZ7_9PEZI</name>
<reference evidence="2" key="1">
    <citation type="submission" date="2023-06" db="EMBL/GenBank/DDBJ databases">
        <title>Genome-scale phylogeny and comparative genomics of the fungal order Sordariales.</title>
        <authorList>
            <consortium name="Lawrence Berkeley National Laboratory"/>
            <person name="Hensen N."/>
            <person name="Bonometti L."/>
            <person name="Westerberg I."/>
            <person name="Brannstrom I.O."/>
            <person name="Guillou S."/>
            <person name="Cros-Aarteil S."/>
            <person name="Calhoun S."/>
            <person name="Haridas S."/>
            <person name="Kuo A."/>
            <person name="Mondo S."/>
            <person name="Pangilinan J."/>
            <person name="Riley R."/>
            <person name="LaButti K."/>
            <person name="Andreopoulos B."/>
            <person name="Lipzen A."/>
            <person name="Chen C."/>
            <person name="Yanf M."/>
            <person name="Daum C."/>
            <person name="Ng V."/>
            <person name="Clum A."/>
            <person name="Steindorff A."/>
            <person name="Ohm R."/>
            <person name="Martin F."/>
            <person name="Silar P."/>
            <person name="Natvig D."/>
            <person name="Lalanne C."/>
            <person name="Gautier V."/>
            <person name="Ament-velasquez S.L."/>
            <person name="Kruys A."/>
            <person name="Hutchinson M.I."/>
            <person name="Powell A.J."/>
            <person name="Barry K."/>
            <person name="Miller A.N."/>
            <person name="Grigoriev I.V."/>
            <person name="Debuchy R."/>
            <person name="Gladieux P."/>
            <person name="Thoren M.H."/>
            <person name="Johannesson H."/>
        </authorList>
    </citation>
    <scope>NUCLEOTIDE SEQUENCE</scope>
    <source>
        <strain evidence="2">SMH3187-1</strain>
    </source>
</reference>
<dbReference type="Proteomes" id="UP001172155">
    <property type="component" value="Unassembled WGS sequence"/>
</dbReference>
<organism evidence="2 3">
    <name type="scientific">Schizothecium vesticola</name>
    <dbReference type="NCBI Taxonomy" id="314040"/>
    <lineage>
        <taxon>Eukaryota</taxon>
        <taxon>Fungi</taxon>
        <taxon>Dikarya</taxon>
        <taxon>Ascomycota</taxon>
        <taxon>Pezizomycotina</taxon>
        <taxon>Sordariomycetes</taxon>
        <taxon>Sordariomycetidae</taxon>
        <taxon>Sordariales</taxon>
        <taxon>Schizotheciaceae</taxon>
        <taxon>Schizothecium</taxon>
    </lineage>
</organism>
<sequence length="239" mass="26475">MSSPSPSNDPPSPRDKRARLINVYDAVAGRATVYDHPLYIRTSTSTSRSTTRRASISADAVLAPEEVLFRRANAPVRYAEDDMYWAHEDLPDGALPSSDLLKSVHHHVSRYYEAMNVRLGGGDEDPVDERSMDETALLAFGILLEEAARDALGREGDLVFTEGEGEADGEGERKRQRVVVAPPVAKEKEKEKEETEAVETDYSAKESKRASKRSKRVDYNVRDAGRASLGQKRLGNNDV</sequence>
<gene>
    <name evidence="2" type="ORF">B0T18DRAFT_432425</name>
</gene>
<dbReference type="GO" id="GO:0006360">
    <property type="term" value="P:transcription by RNA polymerase I"/>
    <property type="evidence" value="ECO:0007669"/>
    <property type="project" value="InterPro"/>
</dbReference>
<accession>A0AA40EKZ7</accession>
<evidence type="ECO:0000313" key="3">
    <source>
        <dbReference type="Proteomes" id="UP001172155"/>
    </source>
</evidence>
<comment type="caution">
    <text evidence="2">The sequence shown here is derived from an EMBL/GenBank/DDBJ whole genome shotgun (WGS) entry which is preliminary data.</text>
</comment>